<keyword evidence="1" id="KW-0812">Transmembrane</keyword>
<dbReference type="InterPro" id="IPR014833">
    <property type="entry name" value="TnsA_N"/>
</dbReference>
<feature type="domain" description="TnsA endonuclease N-terminal" evidence="2">
    <location>
        <begin position="52"/>
        <end position="127"/>
    </location>
</feature>
<keyword evidence="1" id="KW-1133">Transmembrane helix</keyword>
<proteinExistence type="predicted"/>
<feature type="transmembrane region" description="Helical" evidence="1">
    <location>
        <begin position="180"/>
        <end position="201"/>
    </location>
</feature>
<evidence type="ECO:0000256" key="1">
    <source>
        <dbReference type="SAM" id="Phobius"/>
    </source>
</evidence>
<dbReference type="Proteomes" id="UP001519289">
    <property type="component" value="Unassembled WGS sequence"/>
</dbReference>
<reference evidence="3 4" key="1">
    <citation type="submission" date="2021-03" db="EMBL/GenBank/DDBJ databases">
        <title>Genomic Encyclopedia of Type Strains, Phase IV (KMG-IV): sequencing the most valuable type-strain genomes for metagenomic binning, comparative biology and taxonomic classification.</title>
        <authorList>
            <person name="Goeker M."/>
        </authorList>
    </citation>
    <scope>NUCLEOTIDE SEQUENCE [LARGE SCALE GENOMIC DNA]</scope>
    <source>
        <strain evidence="3 4">DSM 27138</strain>
    </source>
</reference>
<comment type="caution">
    <text evidence="3">The sequence shown here is derived from an EMBL/GenBank/DDBJ whole genome shotgun (WGS) entry which is preliminary data.</text>
</comment>
<evidence type="ECO:0000259" key="2">
    <source>
        <dbReference type="Pfam" id="PF08722"/>
    </source>
</evidence>
<organism evidence="3 4">
    <name type="scientific">Symbiobacterium terraclitae</name>
    <dbReference type="NCBI Taxonomy" id="557451"/>
    <lineage>
        <taxon>Bacteria</taxon>
        <taxon>Bacillati</taxon>
        <taxon>Bacillota</taxon>
        <taxon>Clostridia</taxon>
        <taxon>Eubacteriales</taxon>
        <taxon>Symbiobacteriaceae</taxon>
        <taxon>Symbiobacterium</taxon>
    </lineage>
</organism>
<protein>
    <recommendedName>
        <fullName evidence="2">TnsA endonuclease N-terminal domain-containing protein</fullName>
    </recommendedName>
</protein>
<name>A0ABS4JSL8_9FIRM</name>
<evidence type="ECO:0000313" key="4">
    <source>
        <dbReference type="Proteomes" id="UP001519289"/>
    </source>
</evidence>
<keyword evidence="4" id="KW-1185">Reference proteome</keyword>
<gene>
    <name evidence="3" type="ORF">J2Z79_001938</name>
</gene>
<dbReference type="Pfam" id="PF08722">
    <property type="entry name" value="Tn7_TnsA-like_N"/>
    <property type="match status" value="1"/>
</dbReference>
<evidence type="ECO:0000313" key="3">
    <source>
        <dbReference type="EMBL" id="MBP2018523.1"/>
    </source>
</evidence>
<dbReference type="EMBL" id="JAGGLG010000014">
    <property type="protein sequence ID" value="MBP2018523.1"/>
    <property type="molecule type" value="Genomic_DNA"/>
</dbReference>
<dbReference type="RefSeq" id="WP_209466653.1">
    <property type="nucleotide sequence ID" value="NZ_JAGGLG010000014.1"/>
</dbReference>
<accession>A0ABS4JSL8</accession>
<sequence>MHLTGGVHNVGGGSTGHGRVYPFQFRAQKIPGGAGTCQSPLEERIFRALVRNRAVVSFEIRPLRIPYRLGQQVYYFTPTLLVHYDDGRKVLVEVKARQTESDPASQAKFHAAAEYAAAHDMAFEVWTGPAPAPATGLHGAAGQFSNEAVASLQDQATRQDLQARAREAWLHRQERERRSLAFWSILVFLVGPIVLGLWVYLTR</sequence>
<keyword evidence="1" id="KW-0472">Membrane</keyword>